<evidence type="ECO:0000313" key="1">
    <source>
        <dbReference type="EMBL" id="BAB49465.1"/>
    </source>
</evidence>
<dbReference type="RefSeq" id="WP_010910817.1">
    <property type="nucleotide sequence ID" value="NC_002678.2"/>
</dbReference>
<dbReference type="EMBL" id="BA000012">
    <property type="protein sequence ID" value="BAB49465.1"/>
    <property type="molecule type" value="Genomic_DNA"/>
</dbReference>
<proteinExistence type="predicted"/>
<protein>
    <submittedName>
        <fullName evidence="1">Msr2303 protein</fullName>
    </submittedName>
</protein>
<gene>
    <name evidence="1" type="ordered locus">msr2303</name>
</gene>
<dbReference type="KEGG" id="mlo:msr2303"/>
<evidence type="ECO:0000313" key="2">
    <source>
        <dbReference type="Proteomes" id="UP000000552"/>
    </source>
</evidence>
<dbReference type="GeneID" id="80427090"/>
<sequence length="41" mass="4558">MIEASASRRIIAMIGVFHRPNDVADLVAREIHLEIAALQET</sequence>
<dbReference type="Proteomes" id="UP000000552">
    <property type="component" value="Chromosome"/>
</dbReference>
<name>Q98IQ1_RHILO</name>
<reference evidence="1 2" key="1">
    <citation type="journal article" date="2000" name="DNA Res.">
        <title>Complete genome structure of the nitrogen-fixing symbiotic bacterium Mesorhizobium loti.</title>
        <authorList>
            <person name="Kaneko T."/>
            <person name="Nakamura Y."/>
            <person name="Sato S."/>
            <person name="Asamizu E."/>
            <person name="Kato T."/>
            <person name="Sasamoto S."/>
            <person name="Watanabe A."/>
            <person name="Idesawa K."/>
            <person name="Ishikawa A."/>
            <person name="Kawashima K."/>
            <person name="Kimura T."/>
            <person name="Kishida Y."/>
            <person name="Kiyokawa C."/>
            <person name="Kohara M."/>
            <person name="Matsumoto M."/>
            <person name="Matsuno A."/>
            <person name="Mochizuki Y."/>
            <person name="Nakayama S."/>
            <person name="Nakazaki N."/>
            <person name="Shimpo S."/>
            <person name="Sugimoto M."/>
            <person name="Takeuchi C."/>
            <person name="Yamada M."/>
            <person name="Tabata S."/>
        </authorList>
    </citation>
    <scope>NUCLEOTIDE SEQUENCE [LARGE SCALE GENOMIC DNA]</scope>
    <source>
        <strain evidence="2">LMG 29417 / CECT 9101 / MAFF 303099</strain>
    </source>
</reference>
<accession>Q98IQ1</accession>
<dbReference type="AlphaFoldDB" id="Q98IQ1"/>
<organism evidence="1 2">
    <name type="scientific">Mesorhizobium japonicum (strain LMG 29417 / CECT 9101 / MAFF 303099)</name>
    <name type="common">Mesorhizobium loti (strain MAFF 303099)</name>
    <dbReference type="NCBI Taxonomy" id="266835"/>
    <lineage>
        <taxon>Bacteria</taxon>
        <taxon>Pseudomonadati</taxon>
        <taxon>Pseudomonadota</taxon>
        <taxon>Alphaproteobacteria</taxon>
        <taxon>Hyphomicrobiales</taxon>
        <taxon>Phyllobacteriaceae</taxon>
        <taxon>Mesorhizobium</taxon>
    </lineage>
</organism>
<dbReference type="HOGENOM" id="CLU_3272580_0_0_5"/>